<dbReference type="GO" id="GO:0034599">
    <property type="term" value="P:cellular response to oxidative stress"/>
    <property type="evidence" value="ECO:0007669"/>
    <property type="project" value="TreeGrafter"/>
</dbReference>
<evidence type="ECO:0000256" key="1">
    <source>
        <dbReference type="ARBA" id="ARBA00006217"/>
    </source>
</evidence>
<evidence type="ECO:0000256" key="2">
    <source>
        <dbReference type="ARBA" id="ARBA00012925"/>
    </source>
</evidence>
<feature type="binding site" evidence="7">
    <location>
        <position position="43"/>
    </location>
    <ligand>
        <name>Zn(2+)</name>
        <dbReference type="ChEBI" id="CHEBI:29105"/>
    </ligand>
</feature>
<dbReference type="InParanoid" id="W4KB13"/>
<dbReference type="SUPFAM" id="SSF53056">
    <property type="entry name" value="beta-carbonic anhydrase, cab"/>
    <property type="match status" value="1"/>
</dbReference>
<dbReference type="FunCoup" id="W4KB13">
    <property type="interactions" value="258"/>
</dbReference>
<dbReference type="RefSeq" id="XP_009546792.1">
    <property type="nucleotide sequence ID" value="XM_009548497.1"/>
</dbReference>
<dbReference type="SMART" id="SM00947">
    <property type="entry name" value="Pro_CA"/>
    <property type="match status" value="1"/>
</dbReference>
<dbReference type="InterPro" id="IPR001765">
    <property type="entry name" value="Carbonic_anhydrase"/>
</dbReference>
<organism evidence="9 10">
    <name type="scientific">Heterobasidion irregulare (strain TC 32-1)</name>
    <dbReference type="NCBI Taxonomy" id="747525"/>
    <lineage>
        <taxon>Eukaryota</taxon>
        <taxon>Fungi</taxon>
        <taxon>Dikarya</taxon>
        <taxon>Basidiomycota</taxon>
        <taxon>Agaricomycotina</taxon>
        <taxon>Agaricomycetes</taxon>
        <taxon>Russulales</taxon>
        <taxon>Bondarzewiaceae</taxon>
        <taxon>Heterobasidion</taxon>
        <taxon>Heterobasidion annosum species complex</taxon>
    </lineage>
</organism>
<evidence type="ECO:0000256" key="3">
    <source>
        <dbReference type="ARBA" id="ARBA00022723"/>
    </source>
</evidence>
<comment type="catalytic activity">
    <reaction evidence="6 8">
        <text>hydrogencarbonate + H(+) = CO2 + H2O</text>
        <dbReference type="Rhea" id="RHEA:10748"/>
        <dbReference type="ChEBI" id="CHEBI:15377"/>
        <dbReference type="ChEBI" id="CHEBI:15378"/>
        <dbReference type="ChEBI" id="CHEBI:16526"/>
        <dbReference type="ChEBI" id="CHEBI:17544"/>
        <dbReference type="EC" id="4.2.1.1"/>
    </reaction>
</comment>
<proteinExistence type="inferred from homology"/>
<feature type="binding site" evidence="7">
    <location>
        <position position="99"/>
    </location>
    <ligand>
        <name>Zn(2+)</name>
        <dbReference type="ChEBI" id="CHEBI:29105"/>
    </ligand>
</feature>
<evidence type="ECO:0000313" key="10">
    <source>
        <dbReference type="Proteomes" id="UP000030671"/>
    </source>
</evidence>
<dbReference type="eggNOG" id="KOG1578">
    <property type="taxonomic scope" value="Eukaryota"/>
</dbReference>
<keyword evidence="10" id="KW-1185">Reference proteome</keyword>
<evidence type="ECO:0000313" key="9">
    <source>
        <dbReference type="EMBL" id="ETW82256.1"/>
    </source>
</evidence>
<dbReference type="Gene3D" id="3.40.1050.10">
    <property type="entry name" value="Carbonic anhydrase"/>
    <property type="match status" value="1"/>
</dbReference>
<accession>W4KB13</accession>
<evidence type="ECO:0000256" key="7">
    <source>
        <dbReference type="PIRSR" id="PIRSR601765-1"/>
    </source>
</evidence>
<dbReference type="Pfam" id="PF00484">
    <property type="entry name" value="Pro_CA"/>
    <property type="match status" value="1"/>
</dbReference>
<keyword evidence="3 7" id="KW-0479">Metal-binding</keyword>
<protein>
    <recommendedName>
        <fullName evidence="2 8">Carbonic anhydrase</fullName>
        <ecNumber evidence="2 8">4.2.1.1</ecNumber>
    </recommendedName>
    <alternativeName>
        <fullName evidence="8">Carbonate dehydratase</fullName>
    </alternativeName>
</protein>
<dbReference type="AlphaFoldDB" id="W4KB13"/>
<sequence>MDPAIARIFTANSQWADAVSDAEPQFFQASAKGQSPKVLWIGCADSRVPESVVTASKPGDIFVHRNIANQFHPDDDSALSVLTYAVHELGVQHVVVVGHTHCGGAKACYSAACAGAAAPGSSSAPATPLERWLAPLTALAASLRLSTAPPEYALPLLVEENVKAQVANVVKAVPLLDAWRAQKRVWVHGWVYEVEKGTLKDLGVSKGPESVEAGPAARATDA</sequence>
<dbReference type="GO" id="GO:0008270">
    <property type="term" value="F:zinc ion binding"/>
    <property type="evidence" value="ECO:0007669"/>
    <property type="project" value="UniProtKB-UniRule"/>
</dbReference>
<dbReference type="PANTHER" id="PTHR11002:SF76">
    <property type="entry name" value="CARBONIC ANHYDRASE"/>
    <property type="match status" value="1"/>
</dbReference>
<dbReference type="KEGG" id="hir:HETIRDRAFT_317273"/>
<dbReference type="InterPro" id="IPR036874">
    <property type="entry name" value="Carbonic_anhydrase_sf"/>
</dbReference>
<dbReference type="GO" id="GO:0071244">
    <property type="term" value="P:cellular response to carbon dioxide"/>
    <property type="evidence" value="ECO:0007669"/>
    <property type="project" value="TreeGrafter"/>
</dbReference>
<dbReference type="EMBL" id="KI925458">
    <property type="protein sequence ID" value="ETW82256.1"/>
    <property type="molecule type" value="Genomic_DNA"/>
</dbReference>
<feature type="binding site" evidence="7">
    <location>
        <position position="45"/>
    </location>
    <ligand>
        <name>Zn(2+)</name>
        <dbReference type="ChEBI" id="CHEBI:29105"/>
    </ligand>
</feature>
<keyword evidence="5 8" id="KW-0456">Lyase</keyword>
<dbReference type="HOGENOM" id="CLU_053879_3_2_1"/>
<name>W4KB13_HETIT</name>
<comment type="cofactor">
    <cofactor evidence="7">
        <name>Zn(2+)</name>
        <dbReference type="ChEBI" id="CHEBI:29105"/>
    </cofactor>
    <text evidence="7">Binds 1 zinc ion per subunit.</text>
</comment>
<feature type="binding site" evidence="7">
    <location>
        <position position="102"/>
    </location>
    <ligand>
        <name>Zn(2+)</name>
        <dbReference type="ChEBI" id="CHEBI:29105"/>
    </ligand>
</feature>
<keyword evidence="4 7" id="KW-0862">Zinc</keyword>
<dbReference type="GeneID" id="20670407"/>
<evidence type="ECO:0000256" key="4">
    <source>
        <dbReference type="ARBA" id="ARBA00022833"/>
    </source>
</evidence>
<dbReference type="EC" id="4.2.1.1" evidence="2 8"/>
<comment type="similarity">
    <text evidence="1 8">Belongs to the beta-class carbonic anhydrase family.</text>
</comment>
<reference evidence="9 10" key="1">
    <citation type="journal article" date="2012" name="New Phytol.">
        <title>Insight into trade-off between wood decay and parasitism from the genome of a fungal forest pathogen.</title>
        <authorList>
            <person name="Olson A."/>
            <person name="Aerts A."/>
            <person name="Asiegbu F."/>
            <person name="Belbahri L."/>
            <person name="Bouzid O."/>
            <person name="Broberg A."/>
            <person name="Canback B."/>
            <person name="Coutinho P.M."/>
            <person name="Cullen D."/>
            <person name="Dalman K."/>
            <person name="Deflorio G."/>
            <person name="van Diepen L.T."/>
            <person name="Dunand C."/>
            <person name="Duplessis S."/>
            <person name="Durling M."/>
            <person name="Gonthier P."/>
            <person name="Grimwood J."/>
            <person name="Fossdal C.G."/>
            <person name="Hansson D."/>
            <person name="Henrissat B."/>
            <person name="Hietala A."/>
            <person name="Himmelstrand K."/>
            <person name="Hoffmeister D."/>
            <person name="Hogberg N."/>
            <person name="James T.Y."/>
            <person name="Karlsson M."/>
            <person name="Kohler A."/>
            <person name="Kues U."/>
            <person name="Lee Y.H."/>
            <person name="Lin Y.C."/>
            <person name="Lind M."/>
            <person name="Lindquist E."/>
            <person name="Lombard V."/>
            <person name="Lucas S."/>
            <person name="Lunden K."/>
            <person name="Morin E."/>
            <person name="Murat C."/>
            <person name="Park J."/>
            <person name="Raffaello T."/>
            <person name="Rouze P."/>
            <person name="Salamov A."/>
            <person name="Schmutz J."/>
            <person name="Solheim H."/>
            <person name="Stahlberg J."/>
            <person name="Velez H."/>
            <person name="de Vries R.P."/>
            <person name="Wiebenga A."/>
            <person name="Woodward S."/>
            <person name="Yakovlev I."/>
            <person name="Garbelotto M."/>
            <person name="Martin F."/>
            <person name="Grigoriev I.V."/>
            <person name="Stenlid J."/>
        </authorList>
    </citation>
    <scope>NUCLEOTIDE SEQUENCE [LARGE SCALE GENOMIC DNA]</scope>
    <source>
        <strain evidence="9 10">TC 32-1</strain>
    </source>
</reference>
<evidence type="ECO:0000256" key="8">
    <source>
        <dbReference type="RuleBase" id="RU003956"/>
    </source>
</evidence>
<dbReference type="OrthoDB" id="10248475at2759"/>
<dbReference type="STRING" id="747525.W4KB13"/>
<evidence type="ECO:0000256" key="5">
    <source>
        <dbReference type="ARBA" id="ARBA00023239"/>
    </source>
</evidence>
<dbReference type="GO" id="GO:0004089">
    <property type="term" value="F:carbonate dehydratase activity"/>
    <property type="evidence" value="ECO:0007669"/>
    <property type="project" value="UniProtKB-UniRule"/>
</dbReference>
<evidence type="ECO:0000256" key="6">
    <source>
        <dbReference type="ARBA" id="ARBA00048348"/>
    </source>
</evidence>
<dbReference type="PANTHER" id="PTHR11002">
    <property type="entry name" value="CARBONIC ANHYDRASE"/>
    <property type="match status" value="1"/>
</dbReference>
<comment type="function">
    <text evidence="8">Reversible hydration of carbon dioxide.</text>
</comment>
<gene>
    <name evidence="9" type="ORF">HETIRDRAFT_317273</name>
</gene>
<dbReference type="Proteomes" id="UP000030671">
    <property type="component" value="Unassembled WGS sequence"/>
</dbReference>